<protein>
    <submittedName>
        <fullName evidence="1">Uncharacterized protein</fullName>
    </submittedName>
</protein>
<keyword evidence="2" id="KW-1185">Reference proteome</keyword>
<evidence type="ECO:0000313" key="2">
    <source>
        <dbReference type="Proteomes" id="UP001597181"/>
    </source>
</evidence>
<sequence length="80" mass="9183">MSEFLVWHQGPDDIHPCRTWLEAVELANIKNAEYQRWAKAHTDEFGAVTVRSWAIPYTVAAYRDETGHQIELPSEGEPSE</sequence>
<dbReference type="RefSeq" id="WP_343962900.1">
    <property type="nucleotide sequence ID" value="NZ_BAAAKZ010000021.1"/>
</dbReference>
<accession>A0ABW3TTE1</accession>
<proteinExistence type="predicted"/>
<evidence type="ECO:0000313" key="1">
    <source>
        <dbReference type="EMBL" id="MFD1203484.1"/>
    </source>
</evidence>
<comment type="caution">
    <text evidence="1">The sequence shown here is derived from an EMBL/GenBank/DDBJ whole genome shotgun (WGS) entry which is preliminary data.</text>
</comment>
<gene>
    <name evidence="1" type="ORF">ACFQ3U_16450</name>
</gene>
<reference evidence="2" key="1">
    <citation type="journal article" date="2019" name="Int. J. Syst. Evol. Microbiol.">
        <title>The Global Catalogue of Microorganisms (GCM) 10K type strain sequencing project: providing services to taxonomists for standard genome sequencing and annotation.</title>
        <authorList>
            <consortium name="The Broad Institute Genomics Platform"/>
            <consortium name="The Broad Institute Genome Sequencing Center for Infectious Disease"/>
            <person name="Wu L."/>
            <person name="Ma J."/>
        </authorList>
    </citation>
    <scope>NUCLEOTIDE SEQUENCE [LARGE SCALE GENOMIC DNA]</scope>
    <source>
        <strain evidence="2">CCUG 50213</strain>
    </source>
</reference>
<dbReference type="EMBL" id="JBHTLY010000016">
    <property type="protein sequence ID" value="MFD1203484.1"/>
    <property type="molecule type" value="Genomic_DNA"/>
</dbReference>
<organism evidence="1 2">
    <name type="scientific">Leucobacter albus</name>
    <dbReference type="NCBI Taxonomy" id="272210"/>
    <lineage>
        <taxon>Bacteria</taxon>
        <taxon>Bacillati</taxon>
        <taxon>Actinomycetota</taxon>
        <taxon>Actinomycetes</taxon>
        <taxon>Micrococcales</taxon>
        <taxon>Microbacteriaceae</taxon>
        <taxon>Leucobacter</taxon>
    </lineage>
</organism>
<name>A0ABW3TTE1_9MICO</name>
<dbReference type="Proteomes" id="UP001597181">
    <property type="component" value="Unassembled WGS sequence"/>
</dbReference>